<dbReference type="Proteomes" id="UP000663088">
    <property type="component" value="Chromosome"/>
</dbReference>
<reference evidence="1 2" key="1">
    <citation type="submission" date="2020-12" db="EMBL/GenBank/DDBJ databases">
        <authorList>
            <person name="Awala S.I."/>
            <person name="Gwak J.-H."/>
            <person name="Kim S.-J."/>
            <person name="Rhee S.-K."/>
        </authorList>
    </citation>
    <scope>NUCLEOTIDE SEQUENCE [LARGE SCALE GENOMIC DNA]</scope>
    <source>
        <strain evidence="1 2">IT5</strain>
    </source>
</reference>
<evidence type="ECO:0000313" key="2">
    <source>
        <dbReference type="Proteomes" id="UP000663088"/>
    </source>
</evidence>
<protein>
    <submittedName>
        <fullName evidence="1">Uncharacterized protein</fullName>
    </submittedName>
</protein>
<dbReference type="EMBL" id="CP065956">
    <property type="protein sequence ID" value="QSR87651.1"/>
    <property type="molecule type" value="Genomic_DNA"/>
</dbReference>
<gene>
    <name evidence="1" type="ORF">EM20IM_04860</name>
</gene>
<sequence length="157" mass="16833">MYNATECAGPGGIARRSAGSLAAAAGSGRFRLQPMPVGSGSSCYASGWRRSTRSRVSWWMTSRPVPKDKPGGLVVITAGDWQNLVLREAWDVGPGCDPDRLGDQTASGCPGFEEERQENRRILRGPLLGFLGAGVLAGRRVIQARQHMAFVCNDDSI</sequence>
<dbReference type="RefSeq" id="WP_206848097.1">
    <property type="nucleotide sequence ID" value="NZ_CP065956.1"/>
</dbReference>
<organism evidence="1 2">
    <name type="scientific">Candidatus Methylacidiphilum infernorum</name>
    <dbReference type="NCBI Taxonomy" id="511746"/>
    <lineage>
        <taxon>Bacteria</taxon>
        <taxon>Pseudomonadati</taxon>
        <taxon>Verrucomicrobiota</taxon>
        <taxon>Methylacidiphilae</taxon>
        <taxon>Methylacidiphilales</taxon>
        <taxon>Methylacidiphilaceae</taxon>
        <taxon>Methylacidiphilum (ex Ratnadevi et al. 2023)</taxon>
    </lineage>
</organism>
<evidence type="ECO:0000313" key="1">
    <source>
        <dbReference type="EMBL" id="QSR87651.1"/>
    </source>
</evidence>
<proteinExistence type="predicted"/>
<accession>A0ABX7PXA9</accession>
<keyword evidence="2" id="KW-1185">Reference proteome</keyword>
<name>A0ABX7PXA9_9BACT</name>